<dbReference type="SUPFAM" id="SSF54060">
    <property type="entry name" value="His-Me finger endonucleases"/>
    <property type="match status" value="1"/>
</dbReference>
<dbReference type="EMBL" id="MN032614">
    <property type="protein sequence ID" value="QDJ96814.1"/>
    <property type="molecule type" value="Genomic_DNA"/>
</dbReference>
<reference evidence="1" key="1">
    <citation type="submission" date="2019-06" db="EMBL/GenBank/DDBJ databases">
        <title>Complete genome sequence of Aeromonas hydrophila bacteriophage PS1.</title>
        <authorList>
            <person name="Rai S."/>
            <person name="Tyagi A."/>
            <person name="Kumar N."/>
            <person name="Singh N."/>
        </authorList>
    </citation>
    <scope>NUCLEOTIDE SEQUENCE [LARGE SCALE GENOMIC DNA]</scope>
</reference>
<dbReference type="Proteomes" id="UP000317703">
    <property type="component" value="Segment"/>
</dbReference>
<sequence>MINVYFSELPKTLTEILGLKYDETMSYEERVQKRYDYIKQQYELDNKYEGWDYLEHIKGRALFNHFITFDYLISTKGRILTLFVRKNKYKVLTGDVGTEGYKRQALHLNNVVYKFTNHRAVGSTFVPKQNHYKESLNILEVNHKDSIKLNNNFFNLEWCTGKENVQHNHIERSDKNIYFNQNFEATVEIDCKYKGVKFKVFGAEGLNEIGLVANRVRKVLIGSTTVSFGCSWKIITQEEAEQLPDIPEFIKNKFLNDRNYMNHRIKPLKGTVVKDCKYQGLEFVIYGKQELRGFGFSQGGISKITSTGISHQGCLFEYISRDEAELLPRGLTKEQQKVIVIKRDATE</sequence>
<proteinExistence type="predicted"/>
<dbReference type="Gene3D" id="3.90.75.20">
    <property type="match status" value="1"/>
</dbReference>
<protein>
    <submittedName>
        <fullName evidence="1">Uncharacterized protein</fullName>
    </submittedName>
</protein>
<gene>
    <name evidence="1" type="ORF">PS1_0055</name>
</gene>
<evidence type="ECO:0000313" key="2">
    <source>
        <dbReference type="Proteomes" id="UP000317703"/>
    </source>
</evidence>
<evidence type="ECO:0000313" key="1">
    <source>
        <dbReference type="EMBL" id="QDJ96814.1"/>
    </source>
</evidence>
<organism evidence="1 2">
    <name type="scientific">Aeromonas phage PS1</name>
    <dbReference type="NCBI Taxonomy" id="2591406"/>
    <lineage>
        <taxon>Viruses</taxon>
        <taxon>Duplodnaviria</taxon>
        <taxon>Heunggongvirae</taxon>
        <taxon>Uroviricota</taxon>
        <taxon>Caudoviricetes</taxon>
        <taxon>Chimalliviridae</taxon>
        <taxon>Ferozepurvirus</taxon>
        <taxon>Ferozepurvirus PS1</taxon>
    </lineage>
</organism>
<name>A0A514TUW2_9CAUD</name>
<keyword evidence="2" id="KW-1185">Reference proteome</keyword>
<dbReference type="InterPro" id="IPR044925">
    <property type="entry name" value="His-Me_finger_sf"/>
</dbReference>
<accession>A0A514TUW2</accession>